<evidence type="ECO:0000256" key="3">
    <source>
        <dbReference type="ARBA" id="ARBA00022692"/>
    </source>
</evidence>
<evidence type="ECO:0000256" key="1">
    <source>
        <dbReference type="ARBA" id="ARBA00004141"/>
    </source>
</evidence>
<dbReference type="Proteomes" id="UP001488805">
    <property type="component" value="Unassembled WGS sequence"/>
</dbReference>
<evidence type="ECO:0000313" key="7">
    <source>
        <dbReference type="EMBL" id="KAK9520331.1"/>
    </source>
</evidence>
<evidence type="ECO:0000256" key="4">
    <source>
        <dbReference type="ARBA" id="ARBA00022989"/>
    </source>
</evidence>
<reference evidence="7 8" key="1">
    <citation type="journal article" date="2024" name="Genome Biol. Evol.">
        <title>Chromosome-level genome assembly of the viviparous eelpout Zoarces viviparus.</title>
        <authorList>
            <person name="Fuhrmann N."/>
            <person name="Brasseur M.V."/>
            <person name="Bakowski C.E."/>
            <person name="Podsiadlowski L."/>
            <person name="Prost S."/>
            <person name="Krehenwinkel H."/>
            <person name="Mayer C."/>
        </authorList>
    </citation>
    <scope>NUCLEOTIDE SEQUENCE [LARGE SCALE GENOMIC DNA]</scope>
    <source>
        <strain evidence="7">NO-MEL_2022_Ind0_liver</strain>
    </source>
</reference>
<dbReference type="AlphaFoldDB" id="A0AAW1ECP0"/>
<protein>
    <submittedName>
        <fullName evidence="7">Uncharacterized protein</fullName>
    </submittedName>
</protein>
<accession>A0AAW1ECP0</accession>
<dbReference type="PANTHER" id="PTHR14198:SF22">
    <property type="entry name" value="TRANSMEMBRANE 4 L6 FAMILY MEMBER 19"/>
    <property type="match status" value="1"/>
</dbReference>
<dbReference type="PANTHER" id="PTHR14198">
    <property type="entry name" value="TRANSMEMBRANE 4 L6 FAMILY MEMBER 1-RELATED"/>
    <property type="match status" value="1"/>
</dbReference>
<gene>
    <name evidence="7" type="ORF">VZT92_020225</name>
</gene>
<proteinExistence type="inferred from homology"/>
<keyword evidence="8" id="KW-1185">Reference proteome</keyword>
<evidence type="ECO:0000313" key="8">
    <source>
        <dbReference type="Proteomes" id="UP001488805"/>
    </source>
</evidence>
<evidence type="ECO:0000256" key="5">
    <source>
        <dbReference type="ARBA" id="ARBA00023136"/>
    </source>
</evidence>
<dbReference type="InterPro" id="IPR008661">
    <property type="entry name" value="L6_membrane"/>
</dbReference>
<dbReference type="EMBL" id="JBCEZU010000329">
    <property type="protein sequence ID" value="KAK9520331.1"/>
    <property type="molecule type" value="Genomic_DNA"/>
</dbReference>
<keyword evidence="4 6" id="KW-1133">Transmembrane helix</keyword>
<comment type="subcellular location">
    <subcellularLocation>
        <location evidence="1">Membrane</location>
        <topology evidence="1">Multi-pass membrane protein</topology>
    </subcellularLocation>
</comment>
<organism evidence="7 8">
    <name type="scientific">Zoarces viviparus</name>
    <name type="common">Viviparous eelpout</name>
    <name type="synonym">Blennius viviparus</name>
    <dbReference type="NCBI Taxonomy" id="48416"/>
    <lineage>
        <taxon>Eukaryota</taxon>
        <taxon>Metazoa</taxon>
        <taxon>Chordata</taxon>
        <taxon>Craniata</taxon>
        <taxon>Vertebrata</taxon>
        <taxon>Euteleostomi</taxon>
        <taxon>Actinopterygii</taxon>
        <taxon>Neopterygii</taxon>
        <taxon>Teleostei</taxon>
        <taxon>Neoteleostei</taxon>
        <taxon>Acanthomorphata</taxon>
        <taxon>Eupercaria</taxon>
        <taxon>Perciformes</taxon>
        <taxon>Cottioidei</taxon>
        <taxon>Zoarcales</taxon>
        <taxon>Zoarcidae</taxon>
        <taxon>Zoarcinae</taxon>
        <taxon>Zoarces</taxon>
    </lineage>
</organism>
<evidence type="ECO:0000256" key="2">
    <source>
        <dbReference type="ARBA" id="ARBA00006193"/>
    </source>
</evidence>
<dbReference type="Pfam" id="PF05805">
    <property type="entry name" value="L6_membrane"/>
    <property type="match status" value="1"/>
</dbReference>
<name>A0AAW1ECP0_ZOAVI</name>
<dbReference type="GO" id="GO:0016020">
    <property type="term" value="C:membrane"/>
    <property type="evidence" value="ECO:0007669"/>
    <property type="project" value="UniProtKB-SubCell"/>
</dbReference>
<feature type="transmembrane region" description="Helical" evidence="6">
    <location>
        <begin position="49"/>
        <end position="68"/>
    </location>
</feature>
<comment type="similarity">
    <text evidence="2">Belongs to the L6 tetraspanin family.</text>
</comment>
<sequence length="204" mass="21950">MCVSRCLRCVAISLVVLAIICMLSNILLLLPELKIHFLLEGHVTREATWVTGLWGSGFLVALGARAFVRSSRAGGCCAFRRQMLCRVVHSVMCLLAAGFCCLVSFTGLCQGPLCLYNTSSTQTWGVPLQPHPDSHAGYLYNRTLWSGVCLEPRGVVQWNVVLFSVMGSASGLQTVLCGANILNSVLGLILGQGLCHNQVIPVSV</sequence>
<keyword evidence="5 6" id="KW-0472">Membrane</keyword>
<keyword evidence="3 6" id="KW-0812">Transmembrane</keyword>
<feature type="transmembrane region" description="Helical" evidence="6">
    <location>
        <begin position="88"/>
        <end position="108"/>
    </location>
</feature>
<comment type="caution">
    <text evidence="7">The sequence shown here is derived from an EMBL/GenBank/DDBJ whole genome shotgun (WGS) entry which is preliminary data.</text>
</comment>
<feature type="transmembrane region" description="Helical" evidence="6">
    <location>
        <begin position="7"/>
        <end position="29"/>
    </location>
</feature>
<evidence type="ECO:0000256" key="6">
    <source>
        <dbReference type="SAM" id="Phobius"/>
    </source>
</evidence>